<dbReference type="OrthoDB" id="119432at2"/>
<sequence>MSRADSLLQQWLRHRTVLHELLQAIGNEHMHYKPWKEAFSLGALAVHIATSSSMFVQAVKDGEFPQPSEPPSFETMEDVRRLVSEHTEKTKSDFNALTDRHLDQTIPWGPYRATGEHWLITMRDHEIHHKGQLFVYARMVGVEQLPFFTVQPPKK</sequence>
<accession>A0A2T0LBS2</accession>
<proteinExistence type="inferred from homology"/>
<name>A0A2T0LBS2_9BACL</name>
<evidence type="ECO:0000256" key="2">
    <source>
        <dbReference type="ARBA" id="ARBA00022723"/>
    </source>
</evidence>
<evidence type="ECO:0000256" key="1">
    <source>
        <dbReference type="ARBA" id="ARBA00008635"/>
    </source>
</evidence>
<keyword evidence="2 3" id="KW-0479">Metal-binding</keyword>
<dbReference type="InterPro" id="IPR007837">
    <property type="entry name" value="DinB"/>
</dbReference>
<dbReference type="AlphaFoldDB" id="A0A2T0LBS2"/>
<evidence type="ECO:0000313" key="4">
    <source>
        <dbReference type="EMBL" id="PRX39412.1"/>
    </source>
</evidence>
<gene>
    <name evidence="4" type="ORF">CLV97_12528</name>
</gene>
<reference evidence="4 5" key="1">
    <citation type="submission" date="2018-03" db="EMBL/GenBank/DDBJ databases">
        <title>Genomic Encyclopedia of Archaeal and Bacterial Type Strains, Phase II (KMG-II): from individual species to whole genera.</title>
        <authorList>
            <person name="Goeker M."/>
        </authorList>
    </citation>
    <scope>NUCLEOTIDE SEQUENCE [LARGE SCALE GENOMIC DNA]</scope>
    <source>
        <strain evidence="4 5">DSM 44946</strain>
    </source>
</reference>
<organism evidence="4 5">
    <name type="scientific">Planifilum fimeticola</name>
    <dbReference type="NCBI Taxonomy" id="201975"/>
    <lineage>
        <taxon>Bacteria</taxon>
        <taxon>Bacillati</taxon>
        <taxon>Bacillota</taxon>
        <taxon>Bacilli</taxon>
        <taxon>Bacillales</taxon>
        <taxon>Thermoactinomycetaceae</taxon>
        <taxon>Planifilum</taxon>
    </lineage>
</organism>
<feature type="binding site" evidence="3">
    <location>
        <position position="47"/>
    </location>
    <ligand>
        <name>a divalent metal cation</name>
        <dbReference type="ChEBI" id="CHEBI:60240"/>
    </ligand>
</feature>
<dbReference type="GO" id="GO:0046872">
    <property type="term" value="F:metal ion binding"/>
    <property type="evidence" value="ECO:0007669"/>
    <property type="project" value="UniProtKB-KW"/>
</dbReference>
<comment type="similarity">
    <text evidence="1">Belongs to the DinB family.</text>
</comment>
<dbReference type="Proteomes" id="UP000237797">
    <property type="component" value="Unassembled WGS sequence"/>
</dbReference>
<evidence type="ECO:0000256" key="3">
    <source>
        <dbReference type="PIRSR" id="PIRSR607837-1"/>
    </source>
</evidence>
<evidence type="ECO:0000313" key="5">
    <source>
        <dbReference type="Proteomes" id="UP000237797"/>
    </source>
</evidence>
<feature type="binding site" evidence="3">
    <location>
        <position position="129"/>
    </location>
    <ligand>
        <name>a divalent metal cation</name>
        <dbReference type="ChEBI" id="CHEBI:60240"/>
    </ligand>
</feature>
<keyword evidence="5" id="KW-1185">Reference proteome</keyword>
<dbReference type="RefSeq" id="WP_106346108.1">
    <property type="nucleotide sequence ID" value="NZ_PVNE01000025.1"/>
</dbReference>
<dbReference type="Gene3D" id="1.20.120.450">
    <property type="entry name" value="dinb family like domain"/>
    <property type="match status" value="1"/>
</dbReference>
<dbReference type="Pfam" id="PF05163">
    <property type="entry name" value="DinB"/>
    <property type="match status" value="1"/>
</dbReference>
<dbReference type="SUPFAM" id="SSF109854">
    <property type="entry name" value="DinB/YfiT-like putative metalloenzymes"/>
    <property type="match status" value="1"/>
</dbReference>
<dbReference type="EMBL" id="PVNE01000025">
    <property type="protein sequence ID" value="PRX39412.1"/>
    <property type="molecule type" value="Genomic_DNA"/>
</dbReference>
<protein>
    <submittedName>
        <fullName evidence="4">Putative damage-inducible protein DinB</fullName>
    </submittedName>
</protein>
<comment type="caution">
    <text evidence="4">The sequence shown here is derived from an EMBL/GenBank/DDBJ whole genome shotgun (WGS) entry which is preliminary data.</text>
</comment>
<dbReference type="InterPro" id="IPR034660">
    <property type="entry name" value="DinB/YfiT-like"/>
</dbReference>
<feature type="binding site" evidence="3">
    <location>
        <position position="125"/>
    </location>
    <ligand>
        <name>a divalent metal cation</name>
        <dbReference type="ChEBI" id="CHEBI:60240"/>
    </ligand>
</feature>